<evidence type="ECO:0008006" key="4">
    <source>
        <dbReference type="Google" id="ProtNLM"/>
    </source>
</evidence>
<keyword evidence="1" id="KW-0732">Signal</keyword>
<feature type="chain" id="PRO_5022961523" description="Tetratricopeptide repeat protein" evidence="1">
    <location>
        <begin position="24"/>
        <end position="439"/>
    </location>
</feature>
<evidence type="ECO:0000256" key="1">
    <source>
        <dbReference type="SAM" id="SignalP"/>
    </source>
</evidence>
<protein>
    <recommendedName>
        <fullName evidence="4">Tetratricopeptide repeat protein</fullName>
    </recommendedName>
</protein>
<sequence>MRTVIIMWFMALVIMPFHTNIQAQSSIAPKPIEVAPELSFTNYPSRWQRMYAVSCRKAGECARKSKSALKDKRYMDALAMAAEVFQHDPSRRLEKKALEMLKQNHVIAAQKEYEQEVKKYPDSAYANYRSAKNLYNRMWQIQKYNYVMSMLKQLDHPKVKLDVKLLDADMVGKLATKLSSFRMRAAEEYYAGGEYFLALGNKSGDKSDYKKSAMSFLIADQYVKDFKDAKQQYEAAKKLATSTVYISSHYAYSGSSFARTLKDDIKTDLHKLGLSRLRFVEITESKNADYHIVLKASGLELTAIGKSSDKQEYTKKVKGDDGKEITKTATVITFSSGFDARSVVHISVVEKRTQKNIYSSTVEETYSWRTVWSKISGDESIVRPRDKRHVGKAPDKPLSRKTFYERSIALCAPTASNRLYRNVLSKLGASPTHSNTTSP</sequence>
<evidence type="ECO:0000313" key="3">
    <source>
        <dbReference type="Proteomes" id="UP000323930"/>
    </source>
</evidence>
<organism evidence="2 3">
    <name type="scientific">Seonamhaeicola marinus</name>
    <dbReference type="NCBI Taxonomy" id="1912246"/>
    <lineage>
        <taxon>Bacteria</taxon>
        <taxon>Pseudomonadati</taxon>
        <taxon>Bacteroidota</taxon>
        <taxon>Flavobacteriia</taxon>
        <taxon>Flavobacteriales</taxon>
        <taxon>Flavobacteriaceae</taxon>
    </lineage>
</organism>
<accession>A0A5D0HVI3</accession>
<dbReference type="AlphaFoldDB" id="A0A5D0HVI3"/>
<keyword evidence="3" id="KW-1185">Reference proteome</keyword>
<name>A0A5D0HVI3_9FLAO</name>
<reference evidence="2 3" key="1">
    <citation type="submission" date="2019-08" db="EMBL/GenBank/DDBJ databases">
        <title>Seonamhaeicola sediminis sp. nov., isolated from marine sediment.</title>
        <authorList>
            <person name="Cao W.R."/>
        </authorList>
    </citation>
    <scope>NUCLEOTIDE SEQUENCE [LARGE SCALE GENOMIC DNA]</scope>
    <source>
        <strain evidence="2 3">B011</strain>
    </source>
</reference>
<proteinExistence type="predicted"/>
<comment type="caution">
    <text evidence="2">The sequence shown here is derived from an EMBL/GenBank/DDBJ whole genome shotgun (WGS) entry which is preliminary data.</text>
</comment>
<dbReference type="OrthoDB" id="1426493at2"/>
<dbReference type="EMBL" id="VSDQ01000679">
    <property type="protein sequence ID" value="TYA74941.1"/>
    <property type="molecule type" value="Genomic_DNA"/>
</dbReference>
<feature type="signal peptide" evidence="1">
    <location>
        <begin position="1"/>
        <end position="23"/>
    </location>
</feature>
<dbReference type="Proteomes" id="UP000323930">
    <property type="component" value="Unassembled WGS sequence"/>
</dbReference>
<evidence type="ECO:0000313" key="2">
    <source>
        <dbReference type="EMBL" id="TYA74941.1"/>
    </source>
</evidence>
<gene>
    <name evidence="2" type="ORF">FUA24_16715</name>
</gene>
<dbReference type="RefSeq" id="WP_148544186.1">
    <property type="nucleotide sequence ID" value="NZ_VSDQ01000679.1"/>
</dbReference>